<protein>
    <submittedName>
        <fullName evidence="6">Alpha-N-acetylglucosaminidase</fullName>
    </submittedName>
</protein>
<gene>
    <name evidence="6" type="ORF">GOB84_15645</name>
</gene>
<comment type="caution">
    <text evidence="6">The sequence shown here is derived from an EMBL/GenBank/DDBJ whole genome shotgun (WGS) entry which is preliminary data.</text>
</comment>
<dbReference type="PANTHER" id="PTHR12872">
    <property type="entry name" value="ALPHA-N-ACETYLGLUCOSAMINIDASE"/>
    <property type="match status" value="1"/>
</dbReference>
<keyword evidence="1" id="KW-0378">Hydrolase</keyword>
<dbReference type="Gene3D" id="1.20.120.670">
    <property type="entry name" value="N-acetyl-b-d-glucoasminidase"/>
    <property type="match status" value="1"/>
</dbReference>
<keyword evidence="7" id="KW-1185">Reference proteome</keyword>
<dbReference type="InterPro" id="IPR024240">
    <property type="entry name" value="NAGLU_N"/>
</dbReference>
<reference evidence="6 7" key="1">
    <citation type="journal article" date="2020" name="Int. J. Syst. Evol. Microbiol.">
        <title>Novel acetic acid bacteria from cider fermentations: Acetobacter conturbans sp. nov. and Acetobacter fallax sp. nov.</title>
        <authorList>
            <person name="Sombolestani A.S."/>
            <person name="Cleenwerck I."/>
            <person name="Cnockaert M."/>
            <person name="Borremans W."/>
            <person name="Wieme A.D."/>
            <person name="De Vuyst L."/>
            <person name="Vandamme P."/>
        </authorList>
    </citation>
    <scope>NUCLEOTIDE SEQUENCE [LARGE SCALE GENOMIC DNA]</scope>
    <source>
        <strain evidence="6 7">LMG 1637</strain>
    </source>
</reference>
<dbReference type="Pfam" id="PF12971">
    <property type="entry name" value="NAGLU_N"/>
    <property type="match status" value="1"/>
</dbReference>
<feature type="chain" id="PRO_5046482153" evidence="2">
    <location>
        <begin position="37"/>
        <end position="745"/>
    </location>
</feature>
<dbReference type="Gene3D" id="3.30.379.10">
    <property type="entry name" value="Chitobiase/beta-hexosaminidase domain 2-like"/>
    <property type="match status" value="1"/>
</dbReference>
<dbReference type="Pfam" id="PF12972">
    <property type="entry name" value="NAGLU_C"/>
    <property type="match status" value="1"/>
</dbReference>
<dbReference type="Gene3D" id="3.20.20.80">
    <property type="entry name" value="Glycosidases"/>
    <property type="match status" value="1"/>
</dbReference>
<feature type="domain" description="Alpha-N-acetylglucosaminidase N-terminal" evidence="4">
    <location>
        <begin position="41"/>
        <end position="110"/>
    </location>
</feature>
<evidence type="ECO:0000313" key="6">
    <source>
        <dbReference type="EMBL" id="NHO33951.1"/>
    </source>
</evidence>
<evidence type="ECO:0000313" key="7">
    <source>
        <dbReference type="Proteomes" id="UP000615326"/>
    </source>
</evidence>
<evidence type="ECO:0000259" key="3">
    <source>
        <dbReference type="Pfam" id="PF05089"/>
    </source>
</evidence>
<evidence type="ECO:0000256" key="2">
    <source>
        <dbReference type="SAM" id="SignalP"/>
    </source>
</evidence>
<feature type="domain" description="Alpha-N-acetylglucosaminidase C-terminal" evidence="5">
    <location>
        <begin position="462"/>
        <end position="733"/>
    </location>
</feature>
<evidence type="ECO:0000259" key="4">
    <source>
        <dbReference type="Pfam" id="PF12971"/>
    </source>
</evidence>
<dbReference type="Pfam" id="PF05089">
    <property type="entry name" value="NAGLU"/>
    <property type="match status" value="1"/>
</dbReference>
<keyword evidence="2" id="KW-0732">Signal</keyword>
<feature type="signal peptide" evidence="2">
    <location>
        <begin position="1"/>
        <end position="36"/>
    </location>
</feature>
<dbReference type="InterPro" id="IPR024733">
    <property type="entry name" value="NAGLU_tim-barrel"/>
</dbReference>
<proteinExistence type="predicted"/>
<dbReference type="Proteomes" id="UP000615326">
    <property type="component" value="Unassembled WGS sequence"/>
</dbReference>
<organism evidence="6 7">
    <name type="scientific">Acetobacter fallax</name>
    <dbReference type="NCBI Taxonomy" id="1737473"/>
    <lineage>
        <taxon>Bacteria</taxon>
        <taxon>Pseudomonadati</taxon>
        <taxon>Pseudomonadota</taxon>
        <taxon>Alphaproteobacteria</taxon>
        <taxon>Acetobacterales</taxon>
        <taxon>Acetobacteraceae</taxon>
        <taxon>Acetobacter</taxon>
    </lineage>
</organism>
<dbReference type="InterPro" id="IPR007781">
    <property type="entry name" value="NAGLU"/>
</dbReference>
<name>A0ABX0KFP8_9PROT</name>
<evidence type="ECO:0000259" key="5">
    <source>
        <dbReference type="Pfam" id="PF12972"/>
    </source>
</evidence>
<dbReference type="InterPro" id="IPR029018">
    <property type="entry name" value="Hex-like_dom2"/>
</dbReference>
<dbReference type="EMBL" id="WOSW01000045">
    <property type="protein sequence ID" value="NHO33951.1"/>
    <property type="molecule type" value="Genomic_DNA"/>
</dbReference>
<dbReference type="RefSeq" id="WP_173578412.1">
    <property type="nucleotide sequence ID" value="NZ_WOSW01000045.1"/>
</dbReference>
<accession>A0ABX0KFP8</accession>
<dbReference type="PANTHER" id="PTHR12872:SF1">
    <property type="entry name" value="ALPHA-N-ACETYLGLUCOSAMINIDASE"/>
    <property type="match status" value="1"/>
</dbReference>
<evidence type="ECO:0000256" key="1">
    <source>
        <dbReference type="ARBA" id="ARBA00022801"/>
    </source>
</evidence>
<dbReference type="InterPro" id="IPR024732">
    <property type="entry name" value="NAGLU_C"/>
</dbReference>
<sequence>MMPETIFPVRRRNFSLKRALMMMLALGSAPIAGAHADDVGAARDVVARLLPDHARQISLELMTKGTGPEHFRVTGHEGAIHVSGTSDSALLFGVNWYLKHVAHATISPNEVTPPSAKLLPAPAQPMEGAATLPWRYALNENTDGYTSPYWNWPRWRHEIDVYAMNGLNTLLIERGTDAVLYRTFLRLGYTDQQIRSWLSAPAHINWQLMANICCYGGPLPLDMIEKRAESARQIIDSLHALGMKPILPGFYGMVPDDFGKRFPAAHVIRQGEWNRFTRPAWLDPRDPLFTKVASIYYDEQKKMFGNAPVYDIQPFQEGGSVGDVPIAEAGRGIQTALDAAHPGALWMMMAWYKEPDQAMLAGVDRSRLFIVDLEQNTRRRDDRASDFLGAPFLYGGLWDFGGRTSLGGPSYEYGVRLPELWKTQKTMIGTAVFPEGMDNNPYIFDLFTEAAWRTESIDLPAWTQDYADRRYGQPGDPHARKAWSLLLASAFSYQATGINDYGEASAAPDSLFNAQPSLDTRSAAWNGMKIIPYKPEILEQAMDELRQSSPEIRATPAWRYDMVDVTRQAVANRARALLPEIKDAFEAHDLKTLNALTTEWQYLMDRQDKLLSTNSSFLVGTWLKWPRSWSDDAATRALTDYDARVILTNWGGRTASQVGHLRDYANKDWAGLTRDYYMKRWTLFFDSLETSLKSGKPPRPIDWYAVGEDWCRNGKTYPDTPSGDTYAEATDIAAHLRDHPVSAQP</sequence>
<feature type="domain" description="Alpha-N-acetylglucosaminidase tim-barrel" evidence="3">
    <location>
        <begin position="135"/>
        <end position="453"/>
    </location>
</feature>